<dbReference type="SUPFAM" id="SSF55681">
    <property type="entry name" value="Class II aaRS and biotin synthetases"/>
    <property type="match status" value="1"/>
</dbReference>
<dbReference type="GO" id="GO:0004077">
    <property type="term" value="F:biotin--[biotin carboxyl-carrier protein] ligase activity"/>
    <property type="evidence" value="ECO:0007669"/>
    <property type="project" value="UniProtKB-EC"/>
</dbReference>
<evidence type="ECO:0000259" key="7">
    <source>
        <dbReference type="PROSITE" id="PS51733"/>
    </source>
</evidence>
<dbReference type="EMBL" id="BMIO01000006">
    <property type="protein sequence ID" value="GGD46203.1"/>
    <property type="molecule type" value="Genomic_DNA"/>
</dbReference>
<evidence type="ECO:0000256" key="6">
    <source>
        <dbReference type="ARBA" id="ARBA00047846"/>
    </source>
</evidence>
<evidence type="ECO:0000256" key="3">
    <source>
        <dbReference type="ARBA" id="ARBA00022840"/>
    </source>
</evidence>
<dbReference type="InterPro" id="IPR004143">
    <property type="entry name" value="BPL_LPL_catalytic"/>
</dbReference>
<dbReference type="OrthoDB" id="9807064at2"/>
<name>A0A916YIG3_9SPHN</name>
<dbReference type="GO" id="GO:0005524">
    <property type="term" value="F:ATP binding"/>
    <property type="evidence" value="ECO:0007669"/>
    <property type="project" value="UniProtKB-KW"/>
</dbReference>
<dbReference type="Pfam" id="PF03099">
    <property type="entry name" value="BPL_LplA_LipB"/>
    <property type="match status" value="1"/>
</dbReference>
<keyword evidence="3" id="KW-0067">ATP-binding</keyword>
<dbReference type="GO" id="GO:0005737">
    <property type="term" value="C:cytoplasm"/>
    <property type="evidence" value="ECO:0007669"/>
    <property type="project" value="TreeGrafter"/>
</dbReference>
<dbReference type="InterPro" id="IPR004408">
    <property type="entry name" value="Biotin_CoA_COase_ligase"/>
</dbReference>
<dbReference type="InterPro" id="IPR003142">
    <property type="entry name" value="BPL_C"/>
</dbReference>
<dbReference type="EC" id="6.3.4.15" evidence="5"/>
<proteinExistence type="predicted"/>
<comment type="catalytic activity">
    <reaction evidence="6">
        <text>biotin + L-lysyl-[protein] + ATP = N(6)-biotinyl-L-lysyl-[protein] + AMP + diphosphate + H(+)</text>
        <dbReference type="Rhea" id="RHEA:11756"/>
        <dbReference type="Rhea" id="RHEA-COMP:9752"/>
        <dbReference type="Rhea" id="RHEA-COMP:10505"/>
        <dbReference type="ChEBI" id="CHEBI:15378"/>
        <dbReference type="ChEBI" id="CHEBI:29969"/>
        <dbReference type="ChEBI" id="CHEBI:30616"/>
        <dbReference type="ChEBI" id="CHEBI:33019"/>
        <dbReference type="ChEBI" id="CHEBI:57586"/>
        <dbReference type="ChEBI" id="CHEBI:83144"/>
        <dbReference type="ChEBI" id="CHEBI:456215"/>
        <dbReference type="EC" id="6.3.4.15"/>
    </reaction>
</comment>
<reference evidence="8 9" key="1">
    <citation type="journal article" date="2014" name="Int. J. Syst. Evol. Microbiol.">
        <title>Complete genome sequence of Corynebacterium casei LMG S-19264T (=DSM 44701T), isolated from a smear-ripened cheese.</title>
        <authorList>
            <consortium name="US DOE Joint Genome Institute (JGI-PGF)"/>
            <person name="Walter F."/>
            <person name="Albersmeier A."/>
            <person name="Kalinowski J."/>
            <person name="Ruckert C."/>
        </authorList>
    </citation>
    <scope>NUCLEOTIDE SEQUENCE [LARGE SCALE GENOMIC DNA]</scope>
    <source>
        <strain evidence="8 9">CGMCC 1.15358</strain>
    </source>
</reference>
<feature type="domain" description="BPL/LPL catalytic" evidence="7">
    <location>
        <begin position="1"/>
        <end position="176"/>
    </location>
</feature>
<dbReference type="PANTHER" id="PTHR12835">
    <property type="entry name" value="BIOTIN PROTEIN LIGASE"/>
    <property type="match status" value="1"/>
</dbReference>
<dbReference type="InterPro" id="IPR045864">
    <property type="entry name" value="aa-tRNA-synth_II/BPL/LPL"/>
</dbReference>
<comment type="caution">
    <text evidence="8">The sequence shown here is derived from an EMBL/GenBank/DDBJ whole genome shotgun (WGS) entry which is preliminary data.</text>
</comment>
<dbReference type="PROSITE" id="PS51733">
    <property type="entry name" value="BPL_LPL_CATALYTIC"/>
    <property type="match status" value="1"/>
</dbReference>
<dbReference type="Pfam" id="PF02237">
    <property type="entry name" value="BPL_C"/>
    <property type="match status" value="1"/>
</dbReference>
<dbReference type="InterPro" id="IPR008988">
    <property type="entry name" value="Transcriptional_repressor_C"/>
</dbReference>
<organism evidence="8 9">
    <name type="scientific">Croceicoccus pelagius</name>
    <dbReference type="NCBI Taxonomy" id="1703341"/>
    <lineage>
        <taxon>Bacteria</taxon>
        <taxon>Pseudomonadati</taxon>
        <taxon>Pseudomonadota</taxon>
        <taxon>Alphaproteobacteria</taxon>
        <taxon>Sphingomonadales</taxon>
        <taxon>Erythrobacteraceae</taxon>
        <taxon>Croceicoccus</taxon>
    </lineage>
</organism>
<dbReference type="CDD" id="cd16442">
    <property type="entry name" value="BPL"/>
    <property type="match status" value="1"/>
</dbReference>
<dbReference type="SUPFAM" id="SSF50037">
    <property type="entry name" value="C-terminal domain of transcriptional repressors"/>
    <property type="match status" value="1"/>
</dbReference>
<protein>
    <recommendedName>
        <fullName evidence="5">biotin--[biotin carboxyl-carrier protein] ligase</fullName>
        <ecNumber evidence="5">6.3.4.15</ecNumber>
    </recommendedName>
</protein>
<evidence type="ECO:0000256" key="4">
    <source>
        <dbReference type="ARBA" id="ARBA00023267"/>
    </source>
</evidence>
<dbReference type="PANTHER" id="PTHR12835:SF5">
    <property type="entry name" value="BIOTIN--PROTEIN LIGASE"/>
    <property type="match status" value="1"/>
</dbReference>
<keyword evidence="4" id="KW-0092">Biotin</keyword>
<evidence type="ECO:0000313" key="8">
    <source>
        <dbReference type="EMBL" id="GGD46203.1"/>
    </source>
</evidence>
<evidence type="ECO:0000256" key="5">
    <source>
        <dbReference type="ARBA" id="ARBA00024227"/>
    </source>
</evidence>
<gene>
    <name evidence="8" type="primary">birA</name>
    <name evidence="8" type="ORF">GCM10010989_20530</name>
</gene>
<keyword evidence="2" id="KW-0547">Nucleotide-binding</keyword>
<dbReference type="RefSeq" id="WP_066762006.1">
    <property type="nucleotide sequence ID" value="NZ_BMIO01000006.1"/>
</dbReference>
<evidence type="ECO:0000256" key="2">
    <source>
        <dbReference type="ARBA" id="ARBA00022741"/>
    </source>
</evidence>
<dbReference type="NCBIfam" id="TIGR00121">
    <property type="entry name" value="birA_ligase"/>
    <property type="match status" value="1"/>
</dbReference>
<dbReference type="Gene3D" id="3.30.930.10">
    <property type="entry name" value="Bira Bifunctional Protein, Domain 2"/>
    <property type="match status" value="1"/>
</dbReference>
<accession>A0A916YIG3</accession>
<evidence type="ECO:0000313" key="9">
    <source>
        <dbReference type="Proteomes" id="UP000598997"/>
    </source>
</evidence>
<keyword evidence="1 8" id="KW-0436">Ligase</keyword>
<dbReference type="AlphaFoldDB" id="A0A916YIG3"/>
<dbReference type="Proteomes" id="UP000598997">
    <property type="component" value="Unassembled WGS sequence"/>
</dbReference>
<evidence type="ECO:0000256" key="1">
    <source>
        <dbReference type="ARBA" id="ARBA00022598"/>
    </source>
</evidence>
<sequence>MTSGHRIETVGQIGSTNAELLRRLASGEAAEEGTWLVADRQSEGRGRLGREWSDGAGNFMGSTLVYLRSSDPAPQTLALVAGVAVYEAISKFLGRAQGLLLKWPNDVLLDGAKLAGILLERAGDAVVIGIGVNLAYAPDLADRVAAAIASHGLSVDRDDFAEELTRRMAAELSSWRKSGLGETISRWTIRGPHIGAPLRYVGVTDTIEDGTFAGIDQDGALMMRLANGTVRVIHAGEVSLIGEEGA</sequence>
<keyword evidence="9" id="KW-1185">Reference proteome</keyword>
<dbReference type="Gene3D" id="2.30.30.100">
    <property type="match status" value="1"/>
</dbReference>